<feature type="domain" description="K Homology" evidence="5">
    <location>
        <begin position="1060"/>
        <end position="1128"/>
    </location>
</feature>
<feature type="compositionally biased region" description="Basic and acidic residues" evidence="4">
    <location>
        <begin position="25"/>
        <end position="35"/>
    </location>
</feature>
<feature type="domain" description="K Homology" evidence="5">
    <location>
        <begin position="243"/>
        <end position="320"/>
    </location>
</feature>
<feature type="domain" description="K Homology" evidence="5">
    <location>
        <begin position="807"/>
        <end position="897"/>
    </location>
</feature>
<dbReference type="SUPFAM" id="SSF54791">
    <property type="entry name" value="Eukaryotic type KH-domain (KH-domain type I)"/>
    <property type="match status" value="8"/>
</dbReference>
<dbReference type="OMA" id="DHAGQQV"/>
<feature type="non-terminal residue" evidence="6">
    <location>
        <position position="1"/>
    </location>
</feature>
<keyword evidence="2" id="KW-0694">RNA-binding</keyword>
<dbReference type="Gene3D" id="3.30.1370.10">
    <property type="entry name" value="K Homology domain, type 1"/>
    <property type="match status" value="9"/>
</dbReference>
<dbReference type="CDD" id="cd22450">
    <property type="entry name" value="KH-I_ScSCP160_rpt5"/>
    <property type="match status" value="1"/>
</dbReference>
<proteinExistence type="predicted"/>
<gene>
    <name evidence="6" type="ORF">B7463_g3550</name>
</gene>
<reference evidence="6 7" key="1">
    <citation type="submission" date="2018-05" db="EMBL/GenBank/DDBJ databases">
        <title>Draft genome sequence of Scytalidium lignicola DSM 105466, a ubiquitous saprotrophic fungus.</title>
        <authorList>
            <person name="Buettner E."/>
            <person name="Gebauer A.M."/>
            <person name="Hofrichter M."/>
            <person name="Liers C."/>
            <person name="Kellner H."/>
        </authorList>
    </citation>
    <scope>NUCLEOTIDE SEQUENCE [LARGE SCALE GENOMIC DNA]</scope>
    <source>
        <strain evidence="6 7">DSM 105466</strain>
    </source>
</reference>
<dbReference type="GO" id="GO:0005737">
    <property type="term" value="C:cytoplasm"/>
    <property type="evidence" value="ECO:0007669"/>
    <property type="project" value="TreeGrafter"/>
</dbReference>
<evidence type="ECO:0000313" key="7">
    <source>
        <dbReference type="Proteomes" id="UP000258309"/>
    </source>
</evidence>
<feature type="domain" description="K Homology" evidence="5">
    <location>
        <begin position="902"/>
        <end position="975"/>
    </location>
</feature>
<keyword evidence="3" id="KW-0175">Coiled coil</keyword>
<accession>A0A3E2HH78</accession>
<evidence type="ECO:0000256" key="3">
    <source>
        <dbReference type="SAM" id="Coils"/>
    </source>
</evidence>
<dbReference type="OrthoDB" id="10027144at2759"/>
<dbReference type="Proteomes" id="UP000258309">
    <property type="component" value="Unassembled WGS sequence"/>
</dbReference>
<dbReference type="Pfam" id="PF22952">
    <property type="entry name" value="KH_11"/>
    <property type="match status" value="1"/>
</dbReference>
<feature type="coiled-coil region" evidence="3">
    <location>
        <begin position="400"/>
        <end position="427"/>
    </location>
</feature>
<dbReference type="GO" id="GO:0003729">
    <property type="term" value="F:mRNA binding"/>
    <property type="evidence" value="ECO:0007669"/>
    <property type="project" value="TreeGrafter"/>
</dbReference>
<feature type="domain" description="K Homology" evidence="5">
    <location>
        <begin position="420"/>
        <end position="487"/>
    </location>
</feature>
<feature type="compositionally biased region" description="Polar residues" evidence="4">
    <location>
        <begin position="1"/>
        <end position="11"/>
    </location>
</feature>
<feature type="compositionally biased region" description="Polar residues" evidence="4">
    <location>
        <begin position="121"/>
        <end position="137"/>
    </location>
</feature>
<dbReference type="CDD" id="cd02394">
    <property type="entry name" value="KH-I_Vigilin_rpt6"/>
    <property type="match status" value="2"/>
</dbReference>
<feature type="domain" description="K Homology" evidence="5">
    <location>
        <begin position="1244"/>
        <end position="1313"/>
    </location>
</feature>
<feature type="region of interest" description="Disordered" evidence="4">
    <location>
        <begin position="1"/>
        <end position="172"/>
    </location>
</feature>
<name>A0A3E2HH78_SCYLI</name>
<dbReference type="PANTHER" id="PTHR10627:SF31">
    <property type="entry name" value="DODECA-SATELLITE-BINDING PROTEIN 1, ISOFORM A"/>
    <property type="match status" value="1"/>
</dbReference>
<dbReference type="SMART" id="SM00322">
    <property type="entry name" value="KH"/>
    <property type="match status" value="9"/>
</dbReference>
<dbReference type="PROSITE" id="PS50084">
    <property type="entry name" value="KH_TYPE_1"/>
    <property type="match status" value="9"/>
</dbReference>
<dbReference type="InterPro" id="IPR036612">
    <property type="entry name" value="KH_dom_type_1_sf"/>
</dbReference>
<evidence type="ECO:0000313" key="6">
    <source>
        <dbReference type="EMBL" id="RFU32778.1"/>
    </source>
</evidence>
<evidence type="ECO:0000259" key="5">
    <source>
        <dbReference type="SMART" id="SM00322"/>
    </source>
</evidence>
<dbReference type="STRING" id="5539.A0A3E2HH78"/>
<sequence length="1322" mass="143695">MASAQTTSQNGHADGELSAAQKLMQKHDEAHKATIEDTVDEDDLPHGEPPTSATILEDVNQAGNAPGWAAPMSAKAAGKQRADDGPKPTVLDTQSHDLFPELGGAPKPKQTSNVAPIWTSKKPSAATNGKSNGTSPNGTSRASTPASGTATPTSTMSQAARGGPQTMSMPGRHQERIPMFPNQMLPRTQLKKPLPDILKDINKKSKATVTTSTGPQGVIYFNAIGPQDACRQALKDVVAQVGSKQSVKVPIPRSIRAHIIGKGGATIKALQEKTGARIQMPRDESPAPVDDDEDAVVDVLIEGNALAAEMARQEVLKIAGERAATMTTKLRGIPAEFYPFIAGPHNARANALEEAKGVQIRVPQHNTWTAQPPAQVLTGDQRPTFLPAAGDNHITLSGDRAAVQAARAEIERQVTELQQQLILEQLAINKGRHQFIVGERGIPVNDFFAETGCAIILPTDEDDDTITVVGPADKVQAAAEKAMDLAMGMQSSSIDVARLLRNARCDPNIHARNLARYLRERKEIERLEKLHQAHIVTPIGREGPVAPWELYSRDGKNAIRAQSEITSIFNGLPPSRMSNVPIDPFFHQHLRNDITPRVRKDYGVHVILPDSSEVDAPVLLVFEGPEGLEPEYKVPRGQPTPDEVRAFKQGLEDAERHIMEIINAQAEIVSKSIDVPQIFHEKLRKYIKKEQQERTAEQIPVRVSAAGTVVTLRGPAPAVESLAQKVDAFVAQAIEDEKERGFTMSFDFPQAHANQLIGKGGSNIRELRDKFDVEIQVDNGKVELKGPKAKAEAAKAHISTLGRQWADEATYTLLIEPKYHRELIGAQGAQINRLQTRYKVQIHFPRSAKPVTDDQSNADAASESGKKRREQAPNEVIVKGPKKGADEARDEILSLLQYLKDNSYTDSVTVQQSQVPSLIGQRGSGMDELRQLTGAKIDVPNARDVKDPSGLVEIQIKGTKSQVAQAKKILEEKKNVFDQIVTKTLDVDKKHHRALIGSGGTNLRDIIIKAGGSDDRRELARTVQFPKAESDGNTIKIEGNKEVVDKIIAQMQEIVAERDSQTTETIDVATDKHRNLIGRGGETKKNLESKLKVSIDIPKQGSGQTTIKITGRPENVEKAQAHILELTKEQAGETVQVPRNIHHSVADNGQFFRRLRNNHQVTVDHAGHKVPPKPAAPSARANGGSLPLITDDADQAADAFLWNIISNNGSHLDGEIPWVLRGPEESIPKAKSALQAAIEQALKNDTTGYLVLPDPRTYRYVIGQGGSKVNSIREATGCKVTVPRDQAKDEAIEISGSADGVEKAKELILKAVKEGGANENRG</sequence>
<dbReference type="EMBL" id="NCSJ02000048">
    <property type="protein sequence ID" value="RFU32778.1"/>
    <property type="molecule type" value="Genomic_DNA"/>
</dbReference>
<evidence type="ECO:0000256" key="4">
    <source>
        <dbReference type="SAM" id="MobiDB-lite"/>
    </source>
</evidence>
<evidence type="ECO:0000256" key="1">
    <source>
        <dbReference type="ARBA" id="ARBA00022737"/>
    </source>
</evidence>
<dbReference type="CDD" id="cd22408">
    <property type="entry name" value="KH-I_Vigilin_rpt4"/>
    <property type="match status" value="1"/>
</dbReference>
<dbReference type="InterPro" id="IPR004087">
    <property type="entry name" value="KH_dom"/>
</dbReference>
<organism evidence="6 7">
    <name type="scientific">Scytalidium lignicola</name>
    <name type="common">Hyphomycete</name>
    <dbReference type="NCBI Taxonomy" id="5539"/>
    <lineage>
        <taxon>Eukaryota</taxon>
        <taxon>Fungi</taxon>
        <taxon>Dikarya</taxon>
        <taxon>Ascomycota</taxon>
        <taxon>Pezizomycotina</taxon>
        <taxon>Leotiomycetes</taxon>
        <taxon>Leotiomycetes incertae sedis</taxon>
        <taxon>Scytalidium</taxon>
    </lineage>
</organism>
<keyword evidence="7" id="KW-1185">Reference proteome</keyword>
<comment type="caution">
    <text evidence="6">The sequence shown here is derived from an EMBL/GenBank/DDBJ whole genome shotgun (WGS) entry which is preliminary data.</text>
</comment>
<protein>
    <recommendedName>
        <fullName evidence="5">K Homology domain-containing protein</fullName>
    </recommendedName>
</protein>
<dbReference type="InterPro" id="IPR004088">
    <property type="entry name" value="KH_dom_type_1"/>
</dbReference>
<feature type="region of interest" description="Disordered" evidence="4">
    <location>
        <begin position="845"/>
        <end position="883"/>
    </location>
</feature>
<feature type="domain" description="K Homology" evidence="5">
    <location>
        <begin position="740"/>
        <end position="803"/>
    </location>
</feature>
<keyword evidence="1" id="KW-0677">Repeat</keyword>
<feature type="non-terminal residue" evidence="6">
    <location>
        <position position="1322"/>
    </location>
</feature>
<dbReference type="Pfam" id="PF00013">
    <property type="entry name" value="KH_1"/>
    <property type="match status" value="8"/>
</dbReference>
<feature type="domain" description="K Homology" evidence="5">
    <location>
        <begin position="324"/>
        <end position="415"/>
    </location>
</feature>
<feature type="compositionally biased region" description="Low complexity" evidence="4">
    <location>
        <begin position="138"/>
        <end position="155"/>
    </location>
</feature>
<dbReference type="PANTHER" id="PTHR10627">
    <property type="entry name" value="SCP160"/>
    <property type="match status" value="1"/>
</dbReference>
<dbReference type="InterPro" id="IPR054548">
    <property type="entry name" value="SCP160-like_KH"/>
</dbReference>
<evidence type="ECO:0000256" key="2">
    <source>
        <dbReference type="PROSITE-ProRule" id="PRU00117"/>
    </source>
</evidence>
<feature type="domain" description="K Homology" evidence="5">
    <location>
        <begin position="979"/>
        <end position="1056"/>
    </location>
</feature>